<dbReference type="InterPro" id="IPR015797">
    <property type="entry name" value="NUDIX_hydrolase-like_dom_sf"/>
</dbReference>
<keyword evidence="11" id="KW-1185">Reference proteome</keyword>
<dbReference type="PRINTS" id="PR00502">
    <property type="entry name" value="NUDIXFAMILY"/>
</dbReference>
<name>A0ABM8ZKX9_9VIBR</name>
<dbReference type="InterPro" id="IPR020476">
    <property type="entry name" value="Nudix_hydrolase"/>
</dbReference>
<dbReference type="InterPro" id="IPR000086">
    <property type="entry name" value="NUDIX_hydrolase_dom"/>
</dbReference>
<dbReference type="PANTHER" id="PTHR11839:SF18">
    <property type="entry name" value="NUDIX HYDROLASE DOMAIN-CONTAINING PROTEIN"/>
    <property type="match status" value="1"/>
</dbReference>
<dbReference type="Proteomes" id="UP000838160">
    <property type="component" value="Unassembled WGS sequence"/>
</dbReference>
<comment type="catalytic activity">
    <reaction evidence="1">
        <text>GDP-alpha-D-mannose + H2O = alpha-D-mannose 1-phosphate + GMP + 2 H(+)</text>
        <dbReference type="Rhea" id="RHEA:27978"/>
        <dbReference type="ChEBI" id="CHEBI:15377"/>
        <dbReference type="ChEBI" id="CHEBI:15378"/>
        <dbReference type="ChEBI" id="CHEBI:57527"/>
        <dbReference type="ChEBI" id="CHEBI:58115"/>
        <dbReference type="ChEBI" id="CHEBI:58409"/>
    </reaction>
</comment>
<organism evidence="10 11">
    <name type="scientific">Vibrio hippocampi</name>
    <dbReference type="NCBI Taxonomy" id="654686"/>
    <lineage>
        <taxon>Bacteria</taxon>
        <taxon>Pseudomonadati</taxon>
        <taxon>Pseudomonadota</taxon>
        <taxon>Gammaproteobacteria</taxon>
        <taxon>Vibrionales</taxon>
        <taxon>Vibrionaceae</taxon>
        <taxon>Vibrio</taxon>
    </lineage>
</organism>
<evidence type="ECO:0000256" key="8">
    <source>
        <dbReference type="RuleBase" id="RU003476"/>
    </source>
</evidence>
<evidence type="ECO:0000313" key="10">
    <source>
        <dbReference type="EMBL" id="CAH0528900.1"/>
    </source>
</evidence>
<evidence type="ECO:0000256" key="5">
    <source>
        <dbReference type="ARBA" id="ARBA00022801"/>
    </source>
</evidence>
<comment type="caution">
    <text evidence="10">The sequence shown here is derived from an EMBL/GenBank/DDBJ whole genome shotgun (WGS) entry which is preliminary data.</text>
</comment>
<dbReference type="PROSITE" id="PS00893">
    <property type="entry name" value="NUDIX_BOX"/>
    <property type="match status" value="1"/>
</dbReference>
<dbReference type="CDD" id="cd03424">
    <property type="entry name" value="NUDIX_ADPRase_Nudt5_UGPPase_Nudt14"/>
    <property type="match status" value="1"/>
</dbReference>
<sequence>MTVRTLHQWKTLALVEETIILPNHQQITHTMIQHPGAAVILPIDKAGNIVLLRQYRAAIKRWLIEIPAGTMEHGENPQDCAYRELIEETGLKAQSLTSLGEITPLAGFCDETQYLFLAKDLIPSNEFTADDDEVIERFTLTKQQLQQAIIDGEITDAKTIACFSKAVLCGLI</sequence>
<accession>A0ABM8ZKX9</accession>
<protein>
    <recommendedName>
        <fullName evidence="4">GDP-mannose pyrophosphatase</fullName>
    </recommendedName>
    <alternativeName>
        <fullName evidence="6">GDP-mannose hydrolase</fullName>
    </alternativeName>
    <alternativeName>
        <fullName evidence="7">GDPMK</fullName>
    </alternativeName>
</protein>
<evidence type="ECO:0000313" key="11">
    <source>
        <dbReference type="Proteomes" id="UP000838160"/>
    </source>
</evidence>
<dbReference type="SUPFAM" id="SSF55811">
    <property type="entry name" value="Nudix"/>
    <property type="match status" value="1"/>
</dbReference>
<gene>
    <name evidence="10" type="primary">nudF_3</name>
    <name evidence="10" type="ORF">VHP8226_02928</name>
</gene>
<dbReference type="Pfam" id="PF00293">
    <property type="entry name" value="NUDIX"/>
    <property type="match status" value="1"/>
</dbReference>
<keyword evidence="5 8" id="KW-0378">Hydrolase</keyword>
<dbReference type="PROSITE" id="PS51462">
    <property type="entry name" value="NUDIX"/>
    <property type="match status" value="1"/>
</dbReference>
<feature type="domain" description="Nudix hydrolase" evidence="9">
    <location>
        <begin position="32"/>
        <end position="162"/>
    </location>
</feature>
<comment type="cofactor">
    <cofactor evidence="2">
        <name>Mg(2+)</name>
        <dbReference type="ChEBI" id="CHEBI:18420"/>
    </cofactor>
</comment>
<evidence type="ECO:0000259" key="9">
    <source>
        <dbReference type="PROSITE" id="PS51462"/>
    </source>
</evidence>
<evidence type="ECO:0000256" key="3">
    <source>
        <dbReference type="ARBA" id="ARBA00007275"/>
    </source>
</evidence>
<evidence type="ECO:0000256" key="1">
    <source>
        <dbReference type="ARBA" id="ARBA00000847"/>
    </source>
</evidence>
<evidence type="ECO:0000256" key="7">
    <source>
        <dbReference type="ARBA" id="ARBA00032272"/>
    </source>
</evidence>
<evidence type="ECO:0000256" key="6">
    <source>
        <dbReference type="ARBA" id="ARBA00032162"/>
    </source>
</evidence>
<dbReference type="InterPro" id="IPR020084">
    <property type="entry name" value="NUDIX_hydrolase_CS"/>
</dbReference>
<dbReference type="PANTHER" id="PTHR11839">
    <property type="entry name" value="UDP/ADP-SUGAR PYROPHOSPHATASE"/>
    <property type="match status" value="1"/>
</dbReference>
<dbReference type="RefSeq" id="WP_237485793.1">
    <property type="nucleotide sequence ID" value="NZ_CAKLCM010000003.1"/>
</dbReference>
<proteinExistence type="inferred from homology"/>
<dbReference type="EMBL" id="CAKLCM010000003">
    <property type="protein sequence ID" value="CAH0528900.1"/>
    <property type="molecule type" value="Genomic_DNA"/>
</dbReference>
<evidence type="ECO:0000256" key="4">
    <source>
        <dbReference type="ARBA" id="ARBA00016377"/>
    </source>
</evidence>
<dbReference type="Gene3D" id="3.90.79.10">
    <property type="entry name" value="Nucleoside Triphosphate Pyrophosphohydrolase"/>
    <property type="match status" value="1"/>
</dbReference>
<reference evidence="10" key="1">
    <citation type="submission" date="2021-12" db="EMBL/GenBank/DDBJ databases">
        <authorList>
            <person name="Rodrigo-Torres L."/>
            <person name="Arahal R. D."/>
            <person name="Lucena T."/>
        </authorList>
    </citation>
    <scope>NUCLEOTIDE SEQUENCE</scope>
    <source>
        <strain evidence="10">CECT 8226</strain>
    </source>
</reference>
<evidence type="ECO:0000256" key="2">
    <source>
        <dbReference type="ARBA" id="ARBA00001946"/>
    </source>
</evidence>
<comment type="similarity">
    <text evidence="3">Belongs to the Nudix hydrolase family. NudK subfamily.</text>
</comment>
<dbReference type="GO" id="GO:0047631">
    <property type="term" value="F:ADP-ribose diphosphatase activity"/>
    <property type="evidence" value="ECO:0007669"/>
    <property type="project" value="UniProtKB-EC"/>
</dbReference>